<keyword evidence="3" id="KW-1003">Cell membrane</keyword>
<dbReference type="GO" id="GO:0005604">
    <property type="term" value="C:basement membrane"/>
    <property type="evidence" value="ECO:0007669"/>
    <property type="project" value="UniProtKB-ARBA"/>
</dbReference>
<dbReference type="InterPro" id="IPR050440">
    <property type="entry name" value="Laminin/Netrin_ECM"/>
</dbReference>
<keyword evidence="2" id="KW-0217">Developmental protein</keyword>
<dbReference type="FunFam" id="2.10.25.10:FF:000112">
    <property type="entry name" value="Netrin G1"/>
    <property type="match status" value="1"/>
</dbReference>
<gene>
    <name evidence="21" type="ORF">PECUL_23A055148</name>
</gene>
<dbReference type="Pfam" id="PF00053">
    <property type="entry name" value="EGF_laminin"/>
    <property type="match status" value="2"/>
</dbReference>
<evidence type="ECO:0000259" key="18">
    <source>
        <dbReference type="PROSITE" id="PS50026"/>
    </source>
</evidence>
<dbReference type="PROSITE" id="PS00022">
    <property type="entry name" value="EGF_1"/>
    <property type="match status" value="1"/>
</dbReference>
<dbReference type="Proteomes" id="UP001295444">
    <property type="component" value="Chromosome 09"/>
</dbReference>
<dbReference type="PROSITE" id="PS01248">
    <property type="entry name" value="EGF_LAM_1"/>
    <property type="match status" value="1"/>
</dbReference>
<dbReference type="GO" id="GO:0005886">
    <property type="term" value="C:plasma membrane"/>
    <property type="evidence" value="ECO:0007669"/>
    <property type="project" value="UniProtKB-SubCell"/>
</dbReference>
<dbReference type="CDD" id="cd00055">
    <property type="entry name" value="EGF_Lam"/>
    <property type="match status" value="3"/>
</dbReference>
<feature type="domain" description="Laminin EGF-like" evidence="19">
    <location>
        <begin position="477"/>
        <end position="521"/>
    </location>
</feature>
<evidence type="ECO:0000256" key="4">
    <source>
        <dbReference type="ARBA" id="ARBA00022622"/>
    </source>
</evidence>
<comment type="subcellular location">
    <subcellularLocation>
        <location evidence="1">Cell membrane</location>
        <topology evidence="1">Lipid-anchor</topology>
        <topology evidence="1">GPI-anchor</topology>
        <orientation evidence="1">Extracellular side</orientation>
    </subcellularLocation>
</comment>
<feature type="disulfide bond" evidence="15">
    <location>
        <begin position="545"/>
        <end position="554"/>
    </location>
</feature>
<keyword evidence="10 15" id="KW-1015">Disulfide bond</keyword>
<dbReference type="PANTHER" id="PTHR10574">
    <property type="entry name" value="NETRIN/LAMININ-RELATED"/>
    <property type="match status" value="1"/>
</dbReference>
<dbReference type="PROSITE" id="PS51117">
    <property type="entry name" value="LAMININ_NTER"/>
    <property type="match status" value="1"/>
</dbReference>
<name>A0AAD1T201_PELCU</name>
<evidence type="ECO:0000313" key="21">
    <source>
        <dbReference type="EMBL" id="CAH2316074.1"/>
    </source>
</evidence>
<dbReference type="FunFam" id="2.10.25.10:FF:000180">
    <property type="entry name" value="Netrin G2"/>
    <property type="match status" value="1"/>
</dbReference>
<keyword evidence="9" id="KW-0472">Membrane</keyword>
<dbReference type="GO" id="GO:0007409">
    <property type="term" value="P:axonogenesis"/>
    <property type="evidence" value="ECO:0007669"/>
    <property type="project" value="TreeGrafter"/>
</dbReference>
<keyword evidence="6" id="KW-0677">Repeat</keyword>
<evidence type="ECO:0000256" key="7">
    <source>
        <dbReference type="ARBA" id="ARBA00022782"/>
    </source>
</evidence>
<keyword evidence="13 16" id="KW-0424">Laminin EGF-like domain</keyword>
<feature type="chain" id="PRO_5042440472" evidence="17">
    <location>
        <begin position="18"/>
        <end position="591"/>
    </location>
</feature>
<dbReference type="InterPro" id="IPR008211">
    <property type="entry name" value="Laminin_N"/>
</dbReference>
<dbReference type="Pfam" id="PF24973">
    <property type="entry name" value="EGF_LMN_ATRN"/>
    <property type="match status" value="1"/>
</dbReference>
<evidence type="ECO:0000256" key="17">
    <source>
        <dbReference type="SAM" id="SignalP"/>
    </source>
</evidence>
<evidence type="ECO:0000256" key="10">
    <source>
        <dbReference type="ARBA" id="ARBA00023157"/>
    </source>
</evidence>
<feature type="domain" description="EGF-like" evidence="18">
    <location>
        <begin position="520"/>
        <end position="555"/>
    </location>
</feature>
<dbReference type="CDD" id="cd00054">
    <property type="entry name" value="EGF_CA"/>
    <property type="match status" value="1"/>
</dbReference>
<comment type="function">
    <text evidence="14">Involved in controlling patterning and neuronal circuit formation at the laminar, cellular, subcellular and synaptic levels. Promotes neurite outgrowth of both axons and dendrites.</text>
</comment>
<evidence type="ECO:0000256" key="11">
    <source>
        <dbReference type="ARBA" id="ARBA00023180"/>
    </source>
</evidence>
<keyword evidence="5 17" id="KW-0732">Signal</keyword>
<keyword evidence="4" id="KW-0336">GPI-anchor</keyword>
<sequence>MLPLAAFLVHCFPLALGHYDICKSWVTSGDSPSWEYHACQPKPMFMKGYAMVKVEPPGITCGDPAEYFCTHENPYLCSDECDAANRDLAHPPRLMFDKEEDGLATYWQSVTWKRYPEPLIANITLSWNKSIELTDDIVVTFEYGRPTMMVLEKSLDHGKTWHPYQFYADDCMEAFGMMSNKIRELTTDNAKRVQCTEEYSRWAGSKKEKNVRFDVRERFAIFAGPDLRKMENLYMAMERVKGLKEFFTLTDLRIRLLRPALGGTYVQRDNLKKYFYAISNIEVIARCKCNLHASSCNFRDGSLQCECEHNTTGQDCGRCKKNFHTKFWRAGSYNPAPRGSPNSCTQAGTILDTNPILRISDPPPMKEVKENTAIQVSTIPPVLETKLQHREIPEKIRAAPPIHKELTLTPSSGRKHSKKGCECLGHSNRCSYIEQLNVVTCVSCKHNTRGKHCEQCRLGYYRNVSVGLDDKNVCVECDCNQMGSWHDRCNETGYCECKSGTTGPKCDECLPGHHWIEGCKPNMCDEELLICQNGGTCHYGQKCICPPGFKGALCQHAKCDSNHRNCDSASNALVASALVLICTLMLSVVYI</sequence>
<keyword evidence="11" id="KW-0325">Glycoprotein</keyword>
<dbReference type="FunFam" id="2.10.25.10:FF:000188">
    <property type="entry name" value="Laminin subunit gamma 2"/>
    <property type="match status" value="1"/>
</dbReference>
<dbReference type="FunFam" id="2.60.120.260:FF:000005">
    <property type="entry name" value="Netrin G1"/>
    <property type="match status" value="1"/>
</dbReference>
<evidence type="ECO:0000256" key="9">
    <source>
        <dbReference type="ARBA" id="ARBA00023136"/>
    </source>
</evidence>
<evidence type="ECO:0000256" key="1">
    <source>
        <dbReference type="ARBA" id="ARBA00004471"/>
    </source>
</evidence>
<dbReference type="FunFam" id="2.10.25.10:FF:001161">
    <property type="entry name" value="Netrin-G2"/>
    <property type="match status" value="1"/>
</dbReference>
<dbReference type="SUPFAM" id="SSF57196">
    <property type="entry name" value="EGF/Laminin"/>
    <property type="match status" value="3"/>
</dbReference>
<dbReference type="InterPro" id="IPR002049">
    <property type="entry name" value="LE_dom"/>
</dbReference>
<evidence type="ECO:0000256" key="5">
    <source>
        <dbReference type="ARBA" id="ARBA00022729"/>
    </source>
</evidence>
<keyword evidence="12" id="KW-0449">Lipoprotein</keyword>
<keyword evidence="22" id="KW-1185">Reference proteome</keyword>
<evidence type="ECO:0000259" key="19">
    <source>
        <dbReference type="PROSITE" id="PS50027"/>
    </source>
</evidence>
<dbReference type="AlphaFoldDB" id="A0AAD1T201"/>
<dbReference type="InterPro" id="IPR000742">
    <property type="entry name" value="EGF"/>
</dbReference>
<feature type="disulfide bond" evidence="16">
    <location>
        <begin position="497"/>
        <end position="506"/>
    </location>
</feature>
<evidence type="ECO:0000256" key="3">
    <source>
        <dbReference type="ARBA" id="ARBA00022475"/>
    </source>
</evidence>
<evidence type="ECO:0000256" key="14">
    <source>
        <dbReference type="ARBA" id="ARBA00055052"/>
    </source>
</evidence>
<keyword evidence="8" id="KW-0524">Neurogenesis</keyword>
<dbReference type="GO" id="GO:0009887">
    <property type="term" value="P:animal organ morphogenesis"/>
    <property type="evidence" value="ECO:0007669"/>
    <property type="project" value="TreeGrafter"/>
</dbReference>
<evidence type="ECO:0000256" key="12">
    <source>
        <dbReference type="ARBA" id="ARBA00023288"/>
    </source>
</evidence>
<evidence type="ECO:0000256" key="8">
    <source>
        <dbReference type="ARBA" id="ARBA00022902"/>
    </source>
</evidence>
<evidence type="ECO:0000259" key="20">
    <source>
        <dbReference type="PROSITE" id="PS51117"/>
    </source>
</evidence>
<keyword evidence="15" id="KW-0245">EGF-like domain</keyword>
<evidence type="ECO:0000256" key="16">
    <source>
        <dbReference type="PROSITE-ProRule" id="PRU00460"/>
    </source>
</evidence>
<accession>A0AAD1T201</accession>
<dbReference type="SMART" id="SM00181">
    <property type="entry name" value="EGF"/>
    <property type="match status" value="2"/>
</dbReference>
<reference evidence="21" key="1">
    <citation type="submission" date="2022-03" db="EMBL/GenBank/DDBJ databases">
        <authorList>
            <person name="Alioto T."/>
            <person name="Alioto T."/>
            <person name="Gomez Garrido J."/>
        </authorList>
    </citation>
    <scope>NUCLEOTIDE SEQUENCE</scope>
</reference>
<comment type="caution">
    <text evidence="15">Lacks conserved residue(s) required for the propagation of feature annotation.</text>
</comment>
<feature type="signal peptide" evidence="17">
    <location>
        <begin position="1"/>
        <end position="17"/>
    </location>
</feature>
<dbReference type="Pfam" id="PF00055">
    <property type="entry name" value="Laminin_N"/>
    <property type="match status" value="1"/>
</dbReference>
<dbReference type="GO" id="GO:0009888">
    <property type="term" value="P:tissue development"/>
    <property type="evidence" value="ECO:0007669"/>
    <property type="project" value="TreeGrafter"/>
</dbReference>
<feature type="domain" description="Laminin N-terminal" evidence="20">
    <location>
        <begin position="35"/>
        <end position="286"/>
    </location>
</feature>
<dbReference type="GO" id="GO:0098552">
    <property type="term" value="C:side of membrane"/>
    <property type="evidence" value="ECO:0007669"/>
    <property type="project" value="UniProtKB-KW"/>
</dbReference>
<dbReference type="Gene3D" id="2.60.120.260">
    <property type="entry name" value="Galactose-binding domain-like"/>
    <property type="match status" value="1"/>
</dbReference>
<evidence type="ECO:0000256" key="6">
    <source>
        <dbReference type="ARBA" id="ARBA00022737"/>
    </source>
</evidence>
<evidence type="ECO:0000256" key="15">
    <source>
        <dbReference type="PROSITE-ProRule" id="PRU00076"/>
    </source>
</evidence>
<dbReference type="PROSITE" id="PS01186">
    <property type="entry name" value="EGF_2"/>
    <property type="match status" value="1"/>
</dbReference>
<evidence type="ECO:0000256" key="2">
    <source>
        <dbReference type="ARBA" id="ARBA00022473"/>
    </source>
</evidence>
<proteinExistence type="predicted"/>
<dbReference type="EMBL" id="OW240920">
    <property type="protein sequence ID" value="CAH2316078.1"/>
    <property type="molecule type" value="Genomic_DNA"/>
</dbReference>
<feature type="disulfide bond" evidence="16">
    <location>
        <begin position="477"/>
        <end position="489"/>
    </location>
</feature>
<dbReference type="EMBL" id="OW240920">
    <property type="protein sequence ID" value="CAH2316074.1"/>
    <property type="molecule type" value="Genomic_DNA"/>
</dbReference>
<dbReference type="SMART" id="SM00136">
    <property type="entry name" value="LamNT"/>
    <property type="match status" value="1"/>
</dbReference>
<dbReference type="PANTHER" id="PTHR10574:SF27">
    <property type="entry name" value="NETRIN-G2"/>
    <property type="match status" value="1"/>
</dbReference>
<dbReference type="PROSITE" id="PS50026">
    <property type="entry name" value="EGF_3"/>
    <property type="match status" value="1"/>
</dbReference>
<keyword evidence="7" id="KW-0221">Differentiation</keyword>
<dbReference type="SMART" id="SM00180">
    <property type="entry name" value="EGF_Lam"/>
    <property type="match status" value="3"/>
</dbReference>
<dbReference type="Gene3D" id="2.10.25.10">
    <property type="entry name" value="Laminin"/>
    <property type="match status" value="4"/>
</dbReference>
<organism evidence="21 22">
    <name type="scientific">Pelobates cultripes</name>
    <name type="common">Western spadefoot toad</name>
    <dbReference type="NCBI Taxonomy" id="61616"/>
    <lineage>
        <taxon>Eukaryota</taxon>
        <taxon>Metazoa</taxon>
        <taxon>Chordata</taxon>
        <taxon>Craniata</taxon>
        <taxon>Vertebrata</taxon>
        <taxon>Euteleostomi</taxon>
        <taxon>Amphibia</taxon>
        <taxon>Batrachia</taxon>
        <taxon>Anura</taxon>
        <taxon>Pelobatoidea</taxon>
        <taxon>Pelobatidae</taxon>
        <taxon>Pelobates</taxon>
    </lineage>
</organism>
<protein>
    <submittedName>
        <fullName evidence="21">Netrin-G2 isoform X1</fullName>
    </submittedName>
</protein>
<evidence type="ECO:0000313" key="22">
    <source>
        <dbReference type="Proteomes" id="UP001295444"/>
    </source>
</evidence>
<evidence type="ECO:0000256" key="13">
    <source>
        <dbReference type="ARBA" id="ARBA00023292"/>
    </source>
</evidence>
<dbReference type="PROSITE" id="PS50027">
    <property type="entry name" value="EGF_LAM_2"/>
    <property type="match status" value="1"/>
</dbReference>
<dbReference type="InterPro" id="IPR056863">
    <property type="entry name" value="LMN_ATRN_NET-like_EGF"/>
</dbReference>